<reference evidence="1" key="1">
    <citation type="journal article" date="2014" name="Front. Microbiol.">
        <title>High frequency of phylogenetically diverse reductive dehalogenase-homologous genes in deep subseafloor sedimentary metagenomes.</title>
        <authorList>
            <person name="Kawai M."/>
            <person name="Futagami T."/>
            <person name="Toyoda A."/>
            <person name="Takaki Y."/>
            <person name="Nishi S."/>
            <person name="Hori S."/>
            <person name="Arai W."/>
            <person name="Tsubouchi T."/>
            <person name="Morono Y."/>
            <person name="Uchiyama I."/>
            <person name="Ito T."/>
            <person name="Fujiyama A."/>
            <person name="Inagaki F."/>
            <person name="Takami H."/>
        </authorList>
    </citation>
    <scope>NUCLEOTIDE SEQUENCE</scope>
    <source>
        <strain evidence="1">Expedition CK06-06</strain>
    </source>
</reference>
<dbReference type="AlphaFoldDB" id="X1C0Z2"/>
<name>X1C0Z2_9ZZZZ</name>
<accession>X1C0Z2</accession>
<comment type="caution">
    <text evidence="1">The sequence shown here is derived from an EMBL/GenBank/DDBJ whole genome shotgun (WGS) entry which is preliminary data.</text>
</comment>
<dbReference type="EMBL" id="BART01028318">
    <property type="protein sequence ID" value="GAG90133.1"/>
    <property type="molecule type" value="Genomic_DNA"/>
</dbReference>
<organism evidence="1">
    <name type="scientific">marine sediment metagenome</name>
    <dbReference type="NCBI Taxonomy" id="412755"/>
    <lineage>
        <taxon>unclassified sequences</taxon>
        <taxon>metagenomes</taxon>
        <taxon>ecological metagenomes</taxon>
    </lineage>
</organism>
<sequence>MENSLGLPVGNTVLVGDEEGEGVVVGVDDGDALGKVVALGLPVGNTVLVGDEE</sequence>
<protein>
    <submittedName>
        <fullName evidence="1">Uncharacterized protein</fullName>
    </submittedName>
</protein>
<feature type="non-terminal residue" evidence="1">
    <location>
        <position position="53"/>
    </location>
</feature>
<gene>
    <name evidence="1" type="ORF">S01H4_49970</name>
</gene>
<proteinExistence type="predicted"/>
<evidence type="ECO:0000313" key="1">
    <source>
        <dbReference type="EMBL" id="GAG90133.1"/>
    </source>
</evidence>